<dbReference type="InterPro" id="IPR005119">
    <property type="entry name" value="LysR_subst-bd"/>
</dbReference>
<protein>
    <submittedName>
        <fullName evidence="6">LysR family transcriptional regulator</fullName>
    </submittedName>
</protein>
<dbReference type="InterPro" id="IPR036388">
    <property type="entry name" value="WH-like_DNA-bd_sf"/>
</dbReference>
<dbReference type="InterPro" id="IPR000847">
    <property type="entry name" value="LysR_HTH_N"/>
</dbReference>
<gene>
    <name evidence="6" type="ORF">CHH28_15120</name>
</gene>
<dbReference type="CDD" id="cd05466">
    <property type="entry name" value="PBP2_LTTR_substrate"/>
    <property type="match status" value="1"/>
</dbReference>
<evidence type="ECO:0000256" key="3">
    <source>
        <dbReference type="ARBA" id="ARBA00023125"/>
    </source>
</evidence>
<organism evidence="6 7">
    <name type="scientific">Bacterioplanes sanyensis</name>
    <dbReference type="NCBI Taxonomy" id="1249553"/>
    <lineage>
        <taxon>Bacteria</taxon>
        <taxon>Pseudomonadati</taxon>
        <taxon>Pseudomonadota</taxon>
        <taxon>Gammaproteobacteria</taxon>
        <taxon>Oceanospirillales</taxon>
        <taxon>Oceanospirillaceae</taxon>
        <taxon>Bacterioplanes</taxon>
    </lineage>
</organism>
<keyword evidence="2" id="KW-0805">Transcription regulation</keyword>
<dbReference type="AlphaFoldDB" id="A0A222FMC1"/>
<evidence type="ECO:0000313" key="7">
    <source>
        <dbReference type="Proteomes" id="UP000202440"/>
    </source>
</evidence>
<dbReference type="Pfam" id="PF00126">
    <property type="entry name" value="HTH_1"/>
    <property type="match status" value="1"/>
</dbReference>
<keyword evidence="3" id="KW-0238">DNA-binding</keyword>
<evidence type="ECO:0000313" key="6">
    <source>
        <dbReference type="EMBL" id="ASP39920.1"/>
    </source>
</evidence>
<dbReference type="OrthoDB" id="9803735at2"/>
<evidence type="ECO:0000259" key="5">
    <source>
        <dbReference type="PROSITE" id="PS50931"/>
    </source>
</evidence>
<dbReference type="PRINTS" id="PR00039">
    <property type="entry name" value="HTHLYSR"/>
</dbReference>
<dbReference type="EMBL" id="CP022530">
    <property type="protein sequence ID" value="ASP39920.1"/>
    <property type="molecule type" value="Genomic_DNA"/>
</dbReference>
<dbReference type="SUPFAM" id="SSF46785">
    <property type="entry name" value="Winged helix' DNA-binding domain"/>
    <property type="match status" value="1"/>
</dbReference>
<dbReference type="Pfam" id="PF03466">
    <property type="entry name" value="LysR_substrate"/>
    <property type="match status" value="1"/>
</dbReference>
<dbReference type="PROSITE" id="PS50931">
    <property type="entry name" value="HTH_LYSR"/>
    <property type="match status" value="1"/>
</dbReference>
<keyword evidence="7" id="KW-1185">Reference proteome</keyword>
<dbReference type="InterPro" id="IPR036390">
    <property type="entry name" value="WH_DNA-bd_sf"/>
</dbReference>
<dbReference type="Gene3D" id="1.10.10.10">
    <property type="entry name" value="Winged helix-like DNA-binding domain superfamily/Winged helix DNA-binding domain"/>
    <property type="match status" value="1"/>
</dbReference>
<keyword evidence="4" id="KW-0804">Transcription</keyword>
<evidence type="ECO:0000256" key="1">
    <source>
        <dbReference type="ARBA" id="ARBA00009437"/>
    </source>
</evidence>
<evidence type="ECO:0000256" key="4">
    <source>
        <dbReference type="ARBA" id="ARBA00023163"/>
    </source>
</evidence>
<dbReference type="FunFam" id="1.10.10.10:FF:000001">
    <property type="entry name" value="LysR family transcriptional regulator"/>
    <property type="match status" value="1"/>
</dbReference>
<dbReference type="RefSeq" id="WP_094061094.1">
    <property type="nucleotide sequence ID" value="NZ_CP022530.1"/>
</dbReference>
<dbReference type="GO" id="GO:0000976">
    <property type="term" value="F:transcription cis-regulatory region binding"/>
    <property type="evidence" value="ECO:0007669"/>
    <property type="project" value="TreeGrafter"/>
</dbReference>
<dbReference type="PANTHER" id="PTHR30126:SF81">
    <property type="entry name" value="HTH-TYPE TRANSCRIPTIONAL REGULATOR ILVY"/>
    <property type="match status" value="1"/>
</dbReference>
<evidence type="ECO:0000256" key="2">
    <source>
        <dbReference type="ARBA" id="ARBA00023015"/>
    </source>
</evidence>
<dbReference type="GO" id="GO:0003700">
    <property type="term" value="F:DNA-binding transcription factor activity"/>
    <property type="evidence" value="ECO:0007669"/>
    <property type="project" value="InterPro"/>
</dbReference>
<comment type="similarity">
    <text evidence="1">Belongs to the LysR transcriptional regulatory family.</text>
</comment>
<dbReference type="PANTHER" id="PTHR30126">
    <property type="entry name" value="HTH-TYPE TRANSCRIPTIONAL REGULATOR"/>
    <property type="match status" value="1"/>
</dbReference>
<sequence>MDTQSLLAFLAVVEHRSFSLAAEALHLSQSAISKRVQQLEQQLSCQLFDRHNRTISLTESGRVLLPKARQIVELMTDARLALDNLSDEVSGTLSMATSHHIGLHRLPPYLREFSQRYPQAQLQLQFLGSEGAYEAVQKRQVDLALTTLMESPPDNIEQSIRWRDSLVCVCAPNHPLAQINHPSLEQLAQYPAILPEANTITFDLIAAPFRERQLSLINSMPTNYLETIKMMVSVGLGWSVIPRSMVDAQLVELNWPGETLVRNLGIVRLRQRTLSNAAQALLQLLPPPS</sequence>
<feature type="domain" description="HTH lysR-type" evidence="5">
    <location>
        <begin position="1"/>
        <end position="58"/>
    </location>
</feature>
<reference evidence="6 7" key="1">
    <citation type="submission" date="2017-07" db="EMBL/GenBank/DDBJ databases">
        <title>Annotated genome sequence of Bacterioplanes sanyensis isolated from Red Sea.</title>
        <authorList>
            <person name="Rehman Z.U."/>
        </authorList>
    </citation>
    <scope>NUCLEOTIDE SEQUENCE [LARGE SCALE GENOMIC DNA]</scope>
    <source>
        <strain evidence="6 7">NV9</strain>
    </source>
</reference>
<dbReference type="Proteomes" id="UP000202440">
    <property type="component" value="Chromosome"/>
</dbReference>
<dbReference type="KEGG" id="bsan:CHH28_15120"/>
<proteinExistence type="inferred from homology"/>
<accession>A0A222FMC1</accession>
<dbReference type="SUPFAM" id="SSF53850">
    <property type="entry name" value="Periplasmic binding protein-like II"/>
    <property type="match status" value="1"/>
</dbReference>
<name>A0A222FMC1_9GAMM</name>
<dbReference type="Gene3D" id="3.40.190.290">
    <property type="match status" value="1"/>
</dbReference>